<dbReference type="PANTHER" id="PTHR35023:SF1">
    <property type="entry name" value="MG-PROTOPORPHYRIN IX CHELATASE"/>
    <property type="match status" value="1"/>
</dbReference>
<comment type="similarity">
    <text evidence="1">Belongs to the Mg-chelatase subunits D/I family.</text>
</comment>
<feature type="region of interest" description="Disordered" evidence="2">
    <location>
        <begin position="12"/>
        <end position="31"/>
    </location>
</feature>
<gene>
    <name evidence="4" type="ORF">J2S37_002501</name>
</gene>
<dbReference type="SMART" id="SM00327">
    <property type="entry name" value="VWA"/>
    <property type="match status" value="1"/>
</dbReference>
<dbReference type="InterPro" id="IPR036465">
    <property type="entry name" value="vWFA_dom_sf"/>
</dbReference>
<dbReference type="PROSITE" id="PS50234">
    <property type="entry name" value="VWFA"/>
    <property type="match status" value="1"/>
</dbReference>
<keyword evidence="5" id="KW-1185">Reference proteome</keyword>
<dbReference type="InterPro" id="IPR041702">
    <property type="entry name" value="BchD/ChlD_VWA"/>
</dbReference>
<organism evidence="4 5">
    <name type="scientific">Corynebacterium felinum</name>
    <dbReference type="NCBI Taxonomy" id="131318"/>
    <lineage>
        <taxon>Bacteria</taxon>
        <taxon>Bacillati</taxon>
        <taxon>Actinomycetota</taxon>
        <taxon>Actinomycetes</taxon>
        <taxon>Mycobacteriales</taxon>
        <taxon>Corynebacteriaceae</taxon>
        <taxon>Corynebacterium</taxon>
    </lineage>
</organism>
<dbReference type="InterPro" id="IPR052989">
    <property type="entry name" value="Mg-chelatase_DI-like"/>
</dbReference>
<dbReference type="Pfam" id="PF13519">
    <property type="entry name" value="VWA_2"/>
    <property type="match status" value="1"/>
</dbReference>
<dbReference type="CDD" id="cd01451">
    <property type="entry name" value="vWA_Magnesium_chelatase"/>
    <property type="match status" value="1"/>
</dbReference>
<evidence type="ECO:0000256" key="1">
    <source>
        <dbReference type="ARBA" id="ARBA00005799"/>
    </source>
</evidence>
<name>A0ABU2BE17_9CORY</name>
<dbReference type="EMBL" id="JAVDYF010000001">
    <property type="protein sequence ID" value="MDR7355963.1"/>
    <property type="molecule type" value="Genomic_DNA"/>
</dbReference>
<protein>
    <submittedName>
        <fullName evidence="4">Mg-chelatase subunit ChlD</fullName>
    </submittedName>
</protein>
<comment type="caution">
    <text evidence="4">The sequence shown here is derived from an EMBL/GenBank/DDBJ whole genome shotgun (WGS) entry which is preliminary data.</text>
</comment>
<dbReference type="InterPro" id="IPR002035">
    <property type="entry name" value="VWF_A"/>
</dbReference>
<dbReference type="Gene3D" id="3.40.50.410">
    <property type="entry name" value="von Willebrand factor, type A domain"/>
    <property type="match status" value="1"/>
</dbReference>
<evidence type="ECO:0000256" key="2">
    <source>
        <dbReference type="SAM" id="MobiDB-lite"/>
    </source>
</evidence>
<dbReference type="SUPFAM" id="SSF53300">
    <property type="entry name" value="vWA-like"/>
    <property type="match status" value="1"/>
</dbReference>
<evidence type="ECO:0000313" key="4">
    <source>
        <dbReference type="EMBL" id="MDR7355963.1"/>
    </source>
</evidence>
<dbReference type="Proteomes" id="UP001183619">
    <property type="component" value="Unassembled WGS sequence"/>
</dbReference>
<dbReference type="PANTHER" id="PTHR35023">
    <property type="entry name" value="CHELATASE-RELATED"/>
    <property type="match status" value="1"/>
</dbReference>
<sequence length="266" mass="28535">MPIKAPPFQVRQLRRSGRNVQEAAPGRRQAAYTRVGSAVRASTTGHGFHLVGTLRAAADRGARIENGCVKFQPEDVRGAVRRGKESNLIVFVVDASGSMAARDRLSAVTGAVHALLGDAYQRRDRVAVISVRGSQPELLLPPTSSIDIAHRRLNQVKTGGRTPLPEGLQLAHEVIEREHRREPGRRAIMVVLSDGRATGKSGVQHLRQVADTIARRGLTAAVVIDCENTARIKLGLAKELAHNLGAPCVEVAELNADAVTGIISAF</sequence>
<accession>A0ABU2BE17</accession>
<evidence type="ECO:0000259" key="3">
    <source>
        <dbReference type="PROSITE" id="PS50234"/>
    </source>
</evidence>
<reference evidence="4 5" key="1">
    <citation type="submission" date="2023-07" db="EMBL/GenBank/DDBJ databases">
        <title>Sequencing the genomes of 1000 actinobacteria strains.</title>
        <authorList>
            <person name="Klenk H.-P."/>
        </authorList>
    </citation>
    <scope>NUCLEOTIDE SEQUENCE [LARGE SCALE GENOMIC DNA]</scope>
    <source>
        <strain evidence="4 5">DSM 44508</strain>
    </source>
</reference>
<feature type="domain" description="VWFA" evidence="3">
    <location>
        <begin position="88"/>
        <end position="223"/>
    </location>
</feature>
<proteinExistence type="inferred from homology"/>
<evidence type="ECO:0000313" key="5">
    <source>
        <dbReference type="Proteomes" id="UP001183619"/>
    </source>
</evidence>